<protein>
    <submittedName>
        <fullName evidence="2">Uncharacterized protein</fullName>
    </submittedName>
</protein>
<sequence>MSSTLWRLQCLRHSTDGSRSAAAVAAAKAKAKKSQATGGGGGGGGGSDRAKLAEKKERLLRALLPQRVVIEWSEEDQRAAEEAARAYSRLRWEENVERQKRIARLLRARKAAIAELPPEQRAFAKTPDYSTPRHPQWIPTETPPIPGYKPQTDRERSSWTSGMRGDVNVSE</sequence>
<accession>A0AAV9IS63</accession>
<name>A0AAV9IS63_CYACA</name>
<comment type="caution">
    <text evidence="2">The sequence shown here is derived from an EMBL/GenBank/DDBJ whole genome shotgun (WGS) entry which is preliminary data.</text>
</comment>
<proteinExistence type="predicted"/>
<keyword evidence="3" id="KW-1185">Reference proteome</keyword>
<evidence type="ECO:0000313" key="2">
    <source>
        <dbReference type="EMBL" id="KAK4535142.1"/>
    </source>
</evidence>
<evidence type="ECO:0000256" key="1">
    <source>
        <dbReference type="SAM" id="MobiDB-lite"/>
    </source>
</evidence>
<dbReference type="EMBL" id="JANCYW010000004">
    <property type="protein sequence ID" value="KAK4535142.1"/>
    <property type="molecule type" value="Genomic_DNA"/>
</dbReference>
<evidence type="ECO:0000313" key="3">
    <source>
        <dbReference type="Proteomes" id="UP001301350"/>
    </source>
</evidence>
<feature type="region of interest" description="Disordered" evidence="1">
    <location>
        <begin position="23"/>
        <end position="50"/>
    </location>
</feature>
<dbReference type="AlphaFoldDB" id="A0AAV9IS63"/>
<gene>
    <name evidence="2" type="ORF">CDCA_CDCA04G1167</name>
</gene>
<reference evidence="2 3" key="1">
    <citation type="submission" date="2022-07" db="EMBL/GenBank/DDBJ databases">
        <title>Genome-wide signatures of adaptation to extreme environments.</title>
        <authorList>
            <person name="Cho C.H."/>
            <person name="Yoon H.S."/>
        </authorList>
    </citation>
    <scope>NUCLEOTIDE SEQUENCE [LARGE SCALE GENOMIC DNA]</scope>
    <source>
        <strain evidence="2 3">DBV 063 E5</strain>
    </source>
</reference>
<dbReference type="Proteomes" id="UP001301350">
    <property type="component" value="Unassembled WGS sequence"/>
</dbReference>
<feature type="compositionally biased region" description="Gly residues" evidence="1">
    <location>
        <begin position="37"/>
        <end position="47"/>
    </location>
</feature>
<feature type="region of interest" description="Disordered" evidence="1">
    <location>
        <begin position="117"/>
        <end position="171"/>
    </location>
</feature>
<organism evidence="2 3">
    <name type="scientific">Cyanidium caldarium</name>
    <name type="common">Red alga</name>
    <dbReference type="NCBI Taxonomy" id="2771"/>
    <lineage>
        <taxon>Eukaryota</taxon>
        <taxon>Rhodophyta</taxon>
        <taxon>Bangiophyceae</taxon>
        <taxon>Cyanidiales</taxon>
        <taxon>Cyanidiaceae</taxon>
        <taxon>Cyanidium</taxon>
    </lineage>
</organism>